<dbReference type="EMBL" id="CABVPX010000020">
    <property type="protein sequence ID" value="VWB97069.1"/>
    <property type="molecule type" value="Genomic_DNA"/>
</dbReference>
<evidence type="ECO:0000313" key="1">
    <source>
        <dbReference type="EMBL" id="VWB97069.1"/>
    </source>
</evidence>
<accession>A0A9Q9SLH1</accession>
<gene>
    <name evidence="1" type="ORF">BAR24066_04626</name>
</gene>
<proteinExistence type="predicted"/>
<name>A0A9Q9SLH1_9BURK</name>
<protein>
    <submittedName>
        <fullName evidence="1">Acyl-CoA dehydrogenase</fullName>
    </submittedName>
</protein>
<comment type="caution">
    <text evidence="1">The sequence shown here is derived from an EMBL/GenBank/DDBJ whole genome shotgun (WGS) entry which is preliminary data.</text>
</comment>
<organism evidence="1 2">
    <name type="scientific">Burkholderia arboris</name>
    <dbReference type="NCBI Taxonomy" id="488730"/>
    <lineage>
        <taxon>Bacteria</taxon>
        <taxon>Pseudomonadati</taxon>
        <taxon>Pseudomonadota</taxon>
        <taxon>Betaproteobacteria</taxon>
        <taxon>Burkholderiales</taxon>
        <taxon>Burkholderiaceae</taxon>
        <taxon>Burkholderia</taxon>
        <taxon>Burkholderia cepacia complex</taxon>
    </lineage>
</organism>
<evidence type="ECO:0000313" key="2">
    <source>
        <dbReference type="Proteomes" id="UP000494172"/>
    </source>
</evidence>
<dbReference type="Proteomes" id="UP000494172">
    <property type="component" value="Unassembled WGS sequence"/>
</dbReference>
<reference evidence="1 2" key="1">
    <citation type="submission" date="2019-09" db="EMBL/GenBank/DDBJ databases">
        <authorList>
            <person name="Depoorter E."/>
        </authorList>
    </citation>
    <scope>NUCLEOTIDE SEQUENCE [LARGE SCALE GENOMIC DNA]</scope>
    <source>
        <strain evidence="1">LMG 24066</strain>
    </source>
</reference>
<dbReference type="AlphaFoldDB" id="A0A9Q9SLH1"/>
<sequence>MLFVLKELAGIDAVAPSPGFEDAGYDTAQAVLGESA</sequence>